<name>A0A2M7BEN5_9BACT</name>
<sequence>MFSCFFSTEEKPVCPSEELVGKLSALPVGTVVGIEFSLEANLSSGSLNDKVRLNDGSEIMISPAFKYYWRRLIDVCGCHNLG</sequence>
<dbReference type="EMBL" id="PEVD01000022">
    <property type="protein sequence ID" value="PIV01571.1"/>
    <property type="molecule type" value="Genomic_DNA"/>
</dbReference>
<evidence type="ECO:0000313" key="2">
    <source>
        <dbReference type="Proteomes" id="UP000230399"/>
    </source>
</evidence>
<accession>A0A2M7BEN5</accession>
<proteinExistence type="predicted"/>
<organism evidence="1 2">
    <name type="scientific">Candidatus Shapirobacteria bacterium CG03_land_8_20_14_0_80_40_19</name>
    <dbReference type="NCBI Taxonomy" id="1974880"/>
    <lineage>
        <taxon>Bacteria</taxon>
        <taxon>Candidatus Shapironibacteriota</taxon>
    </lineage>
</organism>
<protein>
    <submittedName>
        <fullName evidence="1">Uncharacterized protein</fullName>
    </submittedName>
</protein>
<dbReference type="AlphaFoldDB" id="A0A2M7BEN5"/>
<dbReference type="Proteomes" id="UP000230399">
    <property type="component" value="Unassembled WGS sequence"/>
</dbReference>
<comment type="caution">
    <text evidence="1">The sequence shown here is derived from an EMBL/GenBank/DDBJ whole genome shotgun (WGS) entry which is preliminary data.</text>
</comment>
<evidence type="ECO:0000313" key="1">
    <source>
        <dbReference type="EMBL" id="PIV01571.1"/>
    </source>
</evidence>
<gene>
    <name evidence="1" type="ORF">COS55_01595</name>
</gene>
<reference evidence="2" key="1">
    <citation type="submission" date="2017-09" db="EMBL/GenBank/DDBJ databases">
        <title>Depth-based differentiation of microbial function through sediment-hosted aquifers and enrichment of novel symbionts in the deep terrestrial subsurface.</title>
        <authorList>
            <person name="Probst A.J."/>
            <person name="Ladd B."/>
            <person name="Jarett J.K."/>
            <person name="Geller-Mcgrath D.E."/>
            <person name="Sieber C.M.K."/>
            <person name="Emerson J.B."/>
            <person name="Anantharaman K."/>
            <person name="Thomas B.C."/>
            <person name="Malmstrom R."/>
            <person name="Stieglmeier M."/>
            <person name="Klingl A."/>
            <person name="Woyke T."/>
            <person name="Ryan C.M."/>
            <person name="Banfield J.F."/>
        </authorList>
    </citation>
    <scope>NUCLEOTIDE SEQUENCE [LARGE SCALE GENOMIC DNA]</scope>
</reference>